<gene>
    <name evidence="16" type="ORF">ODALV1_LOCUS14510</name>
</gene>
<dbReference type="SUPFAM" id="SSF56176">
    <property type="entry name" value="FAD-binding/transporter-associated domain-like"/>
    <property type="match status" value="1"/>
</dbReference>
<comment type="cofactor">
    <cofactor evidence="13">
        <name>[2Fe-2S] cluster</name>
        <dbReference type="ChEBI" id="CHEBI:190135"/>
    </cofactor>
</comment>
<dbReference type="InterPro" id="IPR012675">
    <property type="entry name" value="Beta-grasp_dom_sf"/>
</dbReference>
<evidence type="ECO:0000256" key="1">
    <source>
        <dbReference type="ARBA" id="ARBA00001924"/>
    </source>
</evidence>
<evidence type="ECO:0000256" key="6">
    <source>
        <dbReference type="ARBA" id="ARBA00022714"/>
    </source>
</evidence>
<evidence type="ECO:0000259" key="14">
    <source>
        <dbReference type="PROSITE" id="PS51085"/>
    </source>
</evidence>
<dbReference type="EMBL" id="CAXLJM020000046">
    <property type="protein sequence ID" value="CAL8110874.1"/>
    <property type="molecule type" value="Genomic_DNA"/>
</dbReference>
<evidence type="ECO:0000256" key="4">
    <source>
        <dbReference type="ARBA" id="ARBA00022505"/>
    </source>
</evidence>
<dbReference type="InterPro" id="IPR036318">
    <property type="entry name" value="FAD-bd_PCMH-like_sf"/>
</dbReference>
<evidence type="ECO:0000256" key="11">
    <source>
        <dbReference type="ARBA" id="ARBA00023014"/>
    </source>
</evidence>
<keyword evidence="5" id="KW-0285">Flavoprotein</keyword>
<keyword evidence="11" id="KW-0411">Iron-sulfur</keyword>
<dbReference type="InterPro" id="IPR036884">
    <property type="entry name" value="2Fe-2S-bd_dom_sf"/>
</dbReference>
<dbReference type="PROSITE" id="PS00197">
    <property type="entry name" value="2FE2S_FER_1"/>
    <property type="match status" value="1"/>
</dbReference>
<dbReference type="InterPro" id="IPR000674">
    <property type="entry name" value="Ald_Oxase/Xan_DH_a/b"/>
</dbReference>
<dbReference type="SUPFAM" id="SSF55447">
    <property type="entry name" value="CO dehydrogenase flavoprotein C-terminal domain-like"/>
    <property type="match status" value="1"/>
</dbReference>
<feature type="domain" description="FAD-binding PCMH-type" evidence="15">
    <location>
        <begin position="234"/>
        <end position="417"/>
    </location>
</feature>
<keyword evidence="7" id="KW-0479">Metal-binding</keyword>
<keyword evidence="10" id="KW-0408">Iron</keyword>
<dbReference type="InterPro" id="IPR036856">
    <property type="entry name" value="Ald_Oxase/Xan_DH_a/b_sf"/>
</dbReference>
<dbReference type="Pfam" id="PF03450">
    <property type="entry name" value="CO_deh_flav_C"/>
    <property type="match status" value="1"/>
</dbReference>
<feature type="domain" description="2Fe-2S ferredoxin-type" evidence="14">
    <location>
        <begin position="21"/>
        <end position="114"/>
    </location>
</feature>
<accession>A0ABP1QS18</accession>
<keyword evidence="9" id="KW-0560">Oxidoreductase</keyword>
<keyword evidence="12" id="KW-0576">Peroxisome</keyword>
<dbReference type="CDD" id="cd00207">
    <property type="entry name" value="fer2"/>
    <property type="match status" value="1"/>
</dbReference>
<keyword evidence="6" id="KW-0001">2Fe-2S</keyword>
<dbReference type="PANTHER" id="PTHR11908">
    <property type="entry name" value="XANTHINE DEHYDROGENASE"/>
    <property type="match status" value="1"/>
</dbReference>
<evidence type="ECO:0000256" key="7">
    <source>
        <dbReference type="ARBA" id="ARBA00022723"/>
    </source>
</evidence>
<protein>
    <submittedName>
        <fullName evidence="16">Uncharacterized protein</fullName>
    </submittedName>
</protein>
<evidence type="ECO:0000313" key="16">
    <source>
        <dbReference type="EMBL" id="CAL8110874.1"/>
    </source>
</evidence>
<dbReference type="InterPro" id="IPR002888">
    <property type="entry name" value="2Fe-2S-bd"/>
</dbReference>
<dbReference type="SUPFAM" id="SSF54665">
    <property type="entry name" value="CO dehydrogenase molybdoprotein N-domain-like"/>
    <property type="match status" value="1"/>
</dbReference>
<evidence type="ECO:0000256" key="13">
    <source>
        <dbReference type="ARBA" id="ARBA00034078"/>
    </source>
</evidence>
<evidence type="ECO:0000256" key="10">
    <source>
        <dbReference type="ARBA" id="ARBA00023004"/>
    </source>
</evidence>
<evidence type="ECO:0000256" key="12">
    <source>
        <dbReference type="ARBA" id="ARBA00023140"/>
    </source>
</evidence>
<comment type="cofactor">
    <cofactor evidence="2">
        <name>FAD</name>
        <dbReference type="ChEBI" id="CHEBI:57692"/>
    </cofactor>
</comment>
<dbReference type="Proteomes" id="UP001642540">
    <property type="component" value="Unassembled WGS sequence"/>
</dbReference>
<evidence type="ECO:0000256" key="5">
    <source>
        <dbReference type="ARBA" id="ARBA00022630"/>
    </source>
</evidence>
<comment type="subcellular location">
    <subcellularLocation>
        <location evidence="3">Peroxisome</location>
    </subcellularLocation>
</comment>
<dbReference type="InterPro" id="IPR002346">
    <property type="entry name" value="Mopterin_DH_FAD-bd"/>
</dbReference>
<sequence length="668" mass="74659">MGAQQSHLEHLRGIHTGAIQDSLTFIINGEQLTVKTKGCDPEIGPQYLLVDYLRDKLGLTGTKYMCREGGCGACVVKVKSPNHVAGRNTSVSANSCLLPLFACDGLEITTVEALGNRKTGYNEIQDRLVKFGGTQCGFCSPGFVMNMHSVAEANPDFTSQDVENSLDGNICRCTGFRPILDAFKSLSVDPREELKWKCMDIEDTYRCPLRFSGNMNSSTNTLEVVQSPRNMYLQSSSGEQWFKVTTLPTLFELLKTFSSTQLKYRLVAGNTGTGLYKNDGPYAVYIDINDIPELKSQLIDRLEMVLGGNMTLTMAMNLFKMASKTEGFIYASEFYNHFLRIAGHPVRNRGTLAGNLMLKHAHREFSSDVFLLLESIGATLRIGTSATSYQNYSLVDFLNLDMNGKLILSIHLPAYDRQKNVLYKSFKIGKRHRNSNAIVNAAFLVQIETTTVKFLSMPRICYGGINPNFVHATHTEEYLFGKQLNLSTIQGAMKLLENEVIPDNRPEDASPAYRLGLAQSYLYKFFLQILENNNVTPRLRSGAYEISRSLSSGQQTYETDRVKWPLNQPIPKLESYPQVSGEAQFINDIRPEFEELYGAFVLTSVGNATIKSIDATQALNMPGVVGFYTARDIPGNNNYTVFLTQPEEVKSPYIQFQNVNNLITQLNM</sequence>
<dbReference type="SUPFAM" id="SSF47741">
    <property type="entry name" value="CO dehydrogenase ISP C-domain like"/>
    <property type="match status" value="1"/>
</dbReference>
<dbReference type="Pfam" id="PF00941">
    <property type="entry name" value="FAD_binding_5"/>
    <property type="match status" value="1"/>
</dbReference>
<dbReference type="Pfam" id="PF00111">
    <property type="entry name" value="Fer2"/>
    <property type="match status" value="1"/>
</dbReference>
<dbReference type="Gene3D" id="3.10.20.30">
    <property type="match status" value="1"/>
</dbReference>
<dbReference type="Gene3D" id="3.90.1170.50">
    <property type="entry name" value="Aldehyde oxidase/xanthine dehydrogenase, a/b hammerhead"/>
    <property type="match status" value="1"/>
</dbReference>
<dbReference type="PROSITE" id="PS51085">
    <property type="entry name" value="2FE2S_FER_2"/>
    <property type="match status" value="1"/>
</dbReference>
<dbReference type="InterPro" id="IPR016166">
    <property type="entry name" value="FAD-bd_PCMH"/>
</dbReference>
<dbReference type="InterPro" id="IPR016169">
    <property type="entry name" value="FAD-bd_PCMH_sub2"/>
</dbReference>
<evidence type="ECO:0000256" key="8">
    <source>
        <dbReference type="ARBA" id="ARBA00022827"/>
    </source>
</evidence>
<dbReference type="InterPro" id="IPR016208">
    <property type="entry name" value="Ald_Oxase/xanthine_DH-like"/>
</dbReference>
<keyword evidence="4" id="KW-0500">Molybdenum</keyword>
<dbReference type="Gene3D" id="3.30.465.10">
    <property type="match status" value="1"/>
</dbReference>
<keyword evidence="8" id="KW-0274">FAD</keyword>
<dbReference type="PROSITE" id="PS51387">
    <property type="entry name" value="FAD_PCMH"/>
    <property type="match status" value="1"/>
</dbReference>
<dbReference type="InterPro" id="IPR006058">
    <property type="entry name" value="2Fe2S_fd_BS"/>
</dbReference>
<dbReference type="InterPro" id="IPR005107">
    <property type="entry name" value="CO_DH_flav_C"/>
</dbReference>
<organism evidence="16 17">
    <name type="scientific">Orchesella dallaii</name>
    <dbReference type="NCBI Taxonomy" id="48710"/>
    <lineage>
        <taxon>Eukaryota</taxon>
        <taxon>Metazoa</taxon>
        <taxon>Ecdysozoa</taxon>
        <taxon>Arthropoda</taxon>
        <taxon>Hexapoda</taxon>
        <taxon>Collembola</taxon>
        <taxon>Entomobryomorpha</taxon>
        <taxon>Entomobryoidea</taxon>
        <taxon>Orchesellidae</taxon>
        <taxon>Orchesellinae</taxon>
        <taxon>Orchesella</taxon>
    </lineage>
</organism>
<evidence type="ECO:0000259" key="15">
    <source>
        <dbReference type="PROSITE" id="PS51387"/>
    </source>
</evidence>
<dbReference type="PANTHER" id="PTHR11908:SF132">
    <property type="entry name" value="ALDEHYDE OXIDASE 1-RELATED"/>
    <property type="match status" value="1"/>
</dbReference>
<evidence type="ECO:0000313" key="17">
    <source>
        <dbReference type="Proteomes" id="UP001642540"/>
    </source>
</evidence>
<dbReference type="InterPro" id="IPR036683">
    <property type="entry name" value="CO_DH_flav_C_dom_sf"/>
</dbReference>
<dbReference type="Gene3D" id="3.30.43.10">
    <property type="entry name" value="Uridine Diphospho-n-acetylenolpyruvylglucosamine Reductase, domain 2"/>
    <property type="match status" value="1"/>
</dbReference>
<proteinExistence type="predicted"/>
<dbReference type="InterPro" id="IPR001041">
    <property type="entry name" value="2Fe-2S_ferredoxin-type"/>
</dbReference>
<evidence type="ECO:0000256" key="3">
    <source>
        <dbReference type="ARBA" id="ARBA00004275"/>
    </source>
</evidence>
<dbReference type="Gene3D" id="3.30.390.50">
    <property type="entry name" value="CO dehydrogenase flavoprotein, C-terminal domain"/>
    <property type="match status" value="1"/>
</dbReference>
<reference evidence="16 17" key="1">
    <citation type="submission" date="2024-08" db="EMBL/GenBank/DDBJ databases">
        <authorList>
            <person name="Cucini C."/>
            <person name="Frati F."/>
        </authorList>
    </citation>
    <scope>NUCLEOTIDE SEQUENCE [LARGE SCALE GENOMIC DNA]</scope>
</reference>
<keyword evidence="17" id="KW-1185">Reference proteome</keyword>
<evidence type="ECO:0000256" key="9">
    <source>
        <dbReference type="ARBA" id="ARBA00023002"/>
    </source>
</evidence>
<dbReference type="InterPro" id="IPR036010">
    <property type="entry name" value="2Fe-2S_ferredoxin-like_sf"/>
</dbReference>
<comment type="cofactor">
    <cofactor evidence="1">
        <name>Mo-molybdopterin</name>
        <dbReference type="ChEBI" id="CHEBI:71302"/>
    </cofactor>
</comment>
<dbReference type="Gene3D" id="1.10.150.120">
    <property type="entry name" value="[2Fe-2S]-binding domain"/>
    <property type="match status" value="1"/>
</dbReference>
<dbReference type="SUPFAM" id="SSF54292">
    <property type="entry name" value="2Fe-2S ferredoxin-like"/>
    <property type="match status" value="1"/>
</dbReference>
<evidence type="ECO:0000256" key="2">
    <source>
        <dbReference type="ARBA" id="ARBA00001974"/>
    </source>
</evidence>
<dbReference type="Pfam" id="PF01315">
    <property type="entry name" value="Ald_Xan_dh_C"/>
    <property type="match status" value="1"/>
</dbReference>
<dbReference type="SMART" id="SM01092">
    <property type="entry name" value="CO_deh_flav_C"/>
    <property type="match status" value="1"/>
</dbReference>
<dbReference type="SMART" id="SM01008">
    <property type="entry name" value="Ald_Xan_dh_C"/>
    <property type="match status" value="1"/>
</dbReference>
<dbReference type="Pfam" id="PF01799">
    <property type="entry name" value="Fer2_2"/>
    <property type="match status" value="1"/>
</dbReference>
<name>A0ABP1QS18_9HEXA</name>
<dbReference type="InterPro" id="IPR016167">
    <property type="entry name" value="FAD-bd_PCMH_sub1"/>
</dbReference>
<comment type="caution">
    <text evidence="16">The sequence shown here is derived from an EMBL/GenBank/DDBJ whole genome shotgun (WGS) entry which is preliminary data.</text>
</comment>